<dbReference type="PANTHER" id="PTHR45991">
    <property type="entry name" value="PACHYTENE CHECKPOINT PROTEIN 2"/>
    <property type="match status" value="1"/>
</dbReference>
<keyword evidence="2 5" id="KW-0547">Nucleotide-binding</keyword>
<dbReference type="Pfam" id="PF23242">
    <property type="entry name" value="AAA_lid_TRIP13_C"/>
    <property type="match status" value="1"/>
</dbReference>
<dbReference type="GO" id="GO:0016887">
    <property type="term" value="F:ATP hydrolysis activity"/>
    <property type="evidence" value="ECO:0007669"/>
    <property type="project" value="InterPro"/>
</dbReference>
<dbReference type="STRING" id="1305764.R9PBC9"/>
<dbReference type="RefSeq" id="XP_012188942.1">
    <property type="nucleotide sequence ID" value="XM_012333552.1"/>
</dbReference>
<keyword evidence="4" id="KW-0469">Meiosis</keyword>
<dbReference type="GeneID" id="24108221"/>
<dbReference type="SUPFAM" id="SSF52540">
    <property type="entry name" value="P-loop containing nucleoside triphosphate hydrolases"/>
    <property type="match status" value="1"/>
</dbReference>
<dbReference type="eggNOG" id="KOG0744">
    <property type="taxonomic scope" value="Eukaryota"/>
</dbReference>
<comment type="similarity">
    <text evidence="1">Belongs to the AAA ATPase family. PCH2 subfamily.</text>
</comment>
<dbReference type="InterPro" id="IPR027417">
    <property type="entry name" value="P-loop_NTPase"/>
</dbReference>
<keyword evidence="9" id="KW-1185">Reference proteome</keyword>
<evidence type="ECO:0000313" key="8">
    <source>
        <dbReference type="EMBL" id="GAC95355.1"/>
    </source>
</evidence>
<sequence>MVLVENERPKVLVSSTEMVSRSLDKSASGCCCRHYLDLLPFEQRVLKRSVFGDTRSIIKHAPRTRASKEKAGPGRSHTMQNGSRTTSSHATSETIHAAGGSTAVHVEVRLKPHSTASDEQVRSEVISFLTATFTTLQSETEVTDWTSSPFLSINVNRIRIAEIAASSSSSTSTAVSVTDAALQIHVYQPSSTDIIDEFSAADPNADDPDETTAAAVSELPNLSLDGIWDTLIYSDDIKPKLLNYIYTTLLFSDASVDFNLVSWNRVVLLHGPPGTGKTSLCKALAQKLAIRLSHRYSHGKLVEINSHSLFSKWFSESGKLVQRLFSMITEMVDDEEAFVVVLIDEVESLTAARSAAAQGSEPTDSIRVVNALLTQLDKLKHRKNVLIMTTSNMTDSIDNAFVDRADIKQYVGLPPAEAVYWILESCLKELMRVGLVGQVSLPKYQDVLRSQMALETDDELPAAGAESRAGEKLLEIANGCKGLSGRSLRRLPVLAHAHHIGMAQAPIDCEIWLEAMAKALHDTRKQGAITGI</sequence>
<dbReference type="SMART" id="SM00382">
    <property type="entry name" value="AAA"/>
    <property type="match status" value="1"/>
</dbReference>
<dbReference type="HOGENOM" id="CLU_028208_1_1_1"/>
<dbReference type="InterPro" id="IPR058249">
    <property type="entry name" value="Pch2_C"/>
</dbReference>
<dbReference type="GO" id="GO:0005694">
    <property type="term" value="C:chromosome"/>
    <property type="evidence" value="ECO:0007669"/>
    <property type="project" value="TreeGrafter"/>
</dbReference>
<dbReference type="InterPro" id="IPR003593">
    <property type="entry name" value="AAA+_ATPase"/>
</dbReference>
<dbReference type="AlphaFoldDB" id="R9PBC9"/>
<dbReference type="Gene3D" id="3.40.50.300">
    <property type="entry name" value="P-loop containing nucleotide triphosphate hydrolases"/>
    <property type="match status" value="1"/>
</dbReference>
<dbReference type="GO" id="GO:0007131">
    <property type="term" value="P:reciprocal meiotic recombination"/>
    <property type="evidence" value="ECO:0007669"/>
    <property type="project" value="TreeGrafter"/>
</dbReference>
<organism evidence="8 9">
    <name type="scientific">Pseudozyma hubeiensis (strain SY62)</name>
    <name type="common">Yeast</name>
    <dbReference type="NCBI Taxonomy" id="1305764"/>
    <lineage>
        <taxon>Eukaryota</taxon>
        <taxon>Fungi</taxon>
        <taxon>Dikarya</taxon>
        <taxon>Basidiomycota</taxon>
        <taxon>Ustilaginomycotina</taxon>
        <taxon>Ustilaginomycetes</taxon>
        <taxon>Ustilaginales</taxon>
        <taxon>Ustilaginaceae</taxon>
        <taxon>Pseudozyma</taxon>
    </lineage>
</organism>
<evidence type="ECO:0000256" key="6">
    <source>
        <dbReference type="SAM" id="MobiDB-lite"/>
    </source>
</evidence>
<reference evidence="9" key="1">
    <citation type="journal article" date="2013" name="Genome Announc.">
        <title>Draft genome sequence of the basidiomycetous yeast-like fungus Pseudozyma hubeiensis SY62, which produces an abundant amount of the biosurfactant mannosylerythritol lipids.</title>
        <authorList>
            <person name="Konishi M."/>
            <person name="Hatada Y."/>
            <person name="Horiuchi J."/>
        </authorList>
    </citation>
    <scope>NUCLEOTIDE SEQUENCE [LARGE SCALE GENOMIC DNA]</scope>
    <source>
        <strain evidence="9">SY62</strain>
    </source>
</reference>
<evidence type="ECO:0000313" key="9">
    <source>
        <dbReference type="Proteomes" id="UP000014071"/>
    </source>
</evidence>
<dbReference type="InterPro" id="IPR003959">
    <property type="entry name" value="ATPase_AAA_core"/>
</dbReference>
<dbReference type="FunFam" id="3.40.50.300:FF:000680">
    <property type="entry name" value="pachytene checkpoint protein 2 homolog"/>
    <property type="match status" value="1"/>
</dbReference>
<dbReference type="Pfam" id="PF23563">
    <property type="entry name" value="TRIP13_N"/>
    <property type="match status" value="1"/>
</dbReference>
<evidence type="ECO:0000259" key="7">
    <source>
        <dbReference type="SMART" id="SM00382"/>
    </source>
</evidence>
<dbReference type="CDD" id="cd19508">
    <property type="entry name" value="RecA-like_Pch2-like"/>
    <property type="match status" value="1"/>
</dbReference>
<feature type="compositionally biased region" description="Polar residues" evidence="6">
    <location>
        <begin position="77"/>
        <end position="90"/>
    </location>
</feature>
<dbReference type="GO" id="GO:0005634">
    <property type="term" value="C:nucleus"/>
    <property type="evidence" value="ECO:0007669"/>
    <property type="project" value="TreeGrafter"/>
</dbReference>
<proteinExistence type="inferred from homology"/>
<feature type="region of interest" description="Disordered" evidence="6">
    <location>
        <begin position="59"/>
        <end position="90"/>
    </location>
</feature>
<evidence type="ECO:0000256" key="4">
    <source>
        <dbReference type="ARBA" id="ARBA00023254"/>
    </source>
</evidence>
<dbReference type="Pfam" id="PF00004">
    <property type="entry name" value="AAA"/>
    <property type="match status" value="1"/>
</dbReference>
<evidence type="ECO:0000256" key="3">
    <source>
        <dbReference type="ARBA" id="ARBA00022840"/>
    </source>
</evidence>
<keyword evidence="3 5" id="KW-0067">ATP-binding</keyword>
<name>R9PBC9_PSEHS</name>
<dbReference type="GO" id="GO:0051598">
    <property type="term" value="P:meiotic recombination checkpoint signaling"/>
    <property type="evidence" value="ECO:0007669"/>
    <property type="project" value="TreeGrafter"/>
</dbReference>
<protein>
    <recommendedName>
        <fullName evidence="7">AAA+ ATPase domain-containing protein</fullName>
    </recommendedName>
</protein>
<dbReference type="PRINTS" id="PR00830">
    <property type="entry name" value="ENDOLAPTASE"/>
</dbReference>
<dbReference type="GO" id="GO:0005524">
    <property type="term" value="F:ATP binding"/>
    <property type="evidence" value="ECO:0007669"/>
    <property type="project" value="UniProtKB-KW"/>
</dbReference>
<dbReference type="InterPro" id="IPR044539">
    <property type="entry name" value="Pch2-like"/>
</dbReference>
<evidence type="ECO:0000256" key="2">
    <source>
        <dbReference type="ARBA" id="ARBA00022741"/>
    </source>
</evidence>
<dbReference type="EMBL" id="DF238793">
    <property type="protein sequence ID" value="GAC95355.1"/>
    <property type="molecule type" value="Genomic_DNA"/>
</dbReference>
<dbReference type="OrthoDB" id="10042665at2759"/>
<dbReference type="InterPro" id="IPR003960">
    <property type="entry name" value="ATPase_AAA_CS"/>
</dbReference>
<evidence type="ECO:0000256" key="5">
    <source>
        <dbReference type="RuleBase" id="RU003651"/>
    </source>
</evidence>
<dbReference type="Proteomes" id="UP000014071">
    <property type="component" value="Unassembled WGS sequence"/>
</dbReference>
<dbReference type="PROSITE" id="PS00674">
    <property type="entry name" value="AAA"/>
    <property type="match status" value="1"/>
</dbReference>
<feature type="domain" description="AAA+ ATPase" evidence="7">
    <location>
        <begin position="263"/>
        <end position="415"/>
    </location>
</feature>
<accession>R9PBC9</accession>
<evidence type="ECO:0000256" key="1">
    <source>
        <dbReference type="ARBA" id="ARBA00007271"/>
    </source>
</evidence>
<gene>
    <name evidence="8" type="ORF">PHSY_002930</name>
</gene>
<dbReference type="PANTHER" id="PTHR45991:SF1">
    <property type="entry name" value="PACHYTENE CHECKPOINT PROTEIN 2 HOMOLOG"/>
    <property type="match status" value="1"/>
</dbReference>